<dbReference type="Proteomes" id="UP000252519">
    <property type="component" value="Unassembled WGS sequence"/>
</dbReference>
<dbReference type="SUPFAM" id="SSF55797">
    <property type="entry name" value="PR-1-like"/>
    <property type="match status" value="1"/>
</dbReference>
<feature type="signal peptide" evidence="1">
    <location>
        <begin position="1"/>
        <end position="20"/>
    </location>
</feature>
<dbReference type="Gene3D" id="3.40.33.10">
    <property type="entry name" value="CAP"/>
    <property type="match status" value="1"/>
</dbReference>
<keyword evidence="3" id="KW-1185">Reference proteome</keyword>
<dbReference type="OrthoDB" id="5881118at2759"/>
<accession>A0A368GQF8</accession>
<dbReference type="AlphaFoldDB" id="A0A368GQF8"/>
<dbReference type="InterPro" id="IPR035940">
    <property type="entry name" value="CAP_sf"/>
</dbReference>
<comment type="caution">
    <text evidence="2">The sequence shown here is derived from an EMBL/GenBank/DDBJ whole genome shotgun (WGS) entry which is preliminary data.</text>
</comment>
<evidence type="ECO:0000313" key="3">
    <source>
        <dbReference type="Proteomes" id="UP000252519"/>
    </source>
</evidence>
<protein>
    <recommendedName>
        <fullName evidence="4">SCP-like protein</fullName>
    </recommendedName>
</protein>
<sequence>MKTFFIVLATAALHINVLYAEDVADVLGARQIVMNRPRACKQPVNLRPIFDNFHNTLRHKAARGIPLNNNRHFQPRLMYGLIYDCLLEKEADKVVRNKGGVDNNLGVIKFSKDYDGRLPKAVEEGFDELIQKDRKALYQVIYPKATRFACARTVGRGSGGKNRIGVACVYDQKAVLTAFDGKGPCKTDNDCVYHGGKCQWNLCYAPLNSA</sequence>
<dbReference type="EMBL" id="JOJR01000109">
    <property type="protein sequence ID" value="RCN45157.1"/>
    <property type="molecule type" value="Genomic_DNA"/>
</dbReference>
<organism evidence="2 3">
    <name type="scientific">Ancylostoma caninum</name>
    <name type="common">Dog hookworm</name>
    <dbReference type="NCBI Taxonomy" id="29170"/>
    <lineage>
        <taxon>Eukaryota</taxon>
        <taxon>Metazoa</taxon>
        <taxon>Ecdysozoa</taxon>
        <taxon>Nematoda</taxon>
        <taxon>Chromadorea</taxon>
        <taxon>Rhabditida</taxon>
        <taxon>Rhabditina</taxon>
        <taxon>Rhabditomorpha</taxon>
        <taxon>Strongyloidea</taxon>
        <taxon>Ancylostomatidae</taxon>
        <taxon>Ancylostomatinae</taxon>
        <taxon>Ancylostoma</taxon>
    </lineage>
</organism>
<proteinExistence type="predicted"/>
<keyword evidence="1" id="KW-0732">Signal</keyword>
<evidence type="ECO:0000256" key="1">
    <source>
        <dbReference type="SAM" id="SignalP"/>
    </source>
</evidence>
<feature type="chain" id="PRO_5016728004" description="SCP-like protein" evidence="1">
    <location>
        <begin position="21"/>
        <end position="210"/>
    </location>
</feature>
<name>A0A368GQF8_ANCCA</name>
<evidence type="ECO:0008006" key="4">
    <source>
        <dbReference type="Google" id="ProtNLM"/>
    </source>
</evidence>
<evidence type="ECO:0000313" key="2">
    <source>
        <dbReference type="EMBL" id="RCN45157.1"/>
    </source>
</evidence>
<gene>
    <name evidence="2" type="ORF">ANCCAN_08844</name>
</gene>
<reference evidence="2 3" key="1">
    <citation type="submission" date="2014-10" db="EMBL/GenBank/DDBJ databases">
        <title>Draft genome of the hookworm Ancylostoma caninum.</title>
        <authorList>
            <person name="Mitreva M."/>
        </authorList>
    </citation>
    <scope>NUCLEOTIDE SEQUENCE [LARGE SCALE GENOMIC DNA]</scope>
    <source>
        <strain evidence="2 3">Baltimore</strain>
    </source>
</reference>